<keyword evidence="3" id="KW-1185">Reference proteome</keyword>
<dbReference type="AlphaFoldDB" id="A0A2S4VRM6"/>
<evidence type="ECO:0000256" key="1">
    <source>
        <dbReference type="SAM" id="MobiDB-lite"/>
    </source>
</evidence>
<dbReference type="Proteomes" id="UP000238274">
    <property type="component" value="Unassembled WGS sequence"/>
</dbReference>
<reference evidence="2 3" key="1">
    <citation type="submission" date="2017-12" db="EMBL/GenBank/DDBJ databases">
        <title>Gene loss provides genomic basis for host adaptation in cereal stripe rust fungi.</title>
        <authorList>
            <person name="Xia C."/>
        </authorList>
    </citation>
    <scope>NUCLEOTIDE SEQUENCE [LARGE SCALE GENOMIC DNA]</scope>
    <source>
        <strain evidence="2 3">93TX-2</strain>
    </source>
</reference>
<comment type="caution">
    <text evidence="2">The sequence shown here is derived from an EMBL/GenBank/DDBJ whole genome shotgun (WGS) entry which is preliminary data.</text>
</comment>
<reference evidence="3" key="2">
    <citation type="journal article" date="2018" name="BMC Genomics">
        <title>Genomic insights into host adaptation between the wheat stripe rust pathogen (Puccinia striiformis f. sp. tritici) and the barley stripe rust pathogen (Puccinia striiformis f. sp. hordei).</title>
        <authorList>
            <person name="Xia C."/>
            <person name="Wang M."/>
            <person name="Yin C."/>
            <person name="Cornejo O.E."/>
            <person name="Hulbert S.H."/>
            <person name="Chen X."/>
        </authorList>
    </citation>
    <scope>NUCLEOTIDE SEQUENCE [LARGE SCALE GENOMIC DNA]</scope>
    <source>
        <strain evidence="3">93TX-2</strain>
    </source>
</reference>
<evidence type="ECO:0000313" key="2">
    <source>
        <dbReference type="EMBL" id="POW12118.1"/>
    </source>
</evidence>
<sequence>MIASLEGFQQTLFKQIHFGGTQSGKKDFFQPFSDQTTSSKSLHLNDPLSLS</sequence>
<accession>A0A2S4VRM6</accession>
<feature type="region of interest" description="Disordered" evidence="1">
    <location>
        <begin position="27"/>
        <end position="51"/>
    </location>
</feature>
<reference evidence="3" key="3">
    <citation type="journal article" date="2018" name="Mol. Plant Microbe Interact.">
        <title>Genome sequence resources for the wheat stripe rust pathogen (Puccinia striiformis f. sp. tritici) and the barley stripe rust pathogen (Puccinia striiformis f. sp. hordei).</title>
        <authorList>
            <person name="Xia C."/>
            <person name="Wang M."/>
            <person name="Yin C."/>
            <person name="Cornejo O.E."/>
            <person name="Hulbert S.H."/>
            <person name="Chen X."/>
        </authorList>
    </citation>
    <scope>NUCLEOTIDE SEQUENCE [LARGE SCALE GENOMIC DNA]</scope>
    <source>
        <strain evidence="3">93TX-2</strain>
    </source>
</reference>
<feature type="compositionally biased region" description="Polar residues" evidence="1">
    <location>
        <begin position="32"/>
        <end position="51"/>
    </location>
</feature>
<proteinExistence type="predicted"/>
<dbReference type="VEuPathDB" id="FungiDB:PSHT_08190"/>
<gene>
    <name evidence="2" type="ORF">PSHT_08190</name>
</gene>
<dbReference type="EMBL" id="PKSM01000106">
    <property type="protein sequence ID" value="POW12118.1"/>
    <property type="molecule type" value="Genomic_DNA"/>
</dbReference>
<name>A0A2S4VRM6_9BASI</name>
<organism evidence="2 3">
    <name type="scientific">Puccinia striiformis</name>
    <dbReference type="NCBI Taxonomy" id="27350"/>
    <lineage>
        <taxon>Eukaryota</taxon>
        <taxon>Fungi</taxon>
        <taxon>Dikarya</taxon>
        <taxon>Basidiomycota</taxon>
        <taxon>Pucciniomycotina</taxon>
        <taxon>Pucciniomycetes</taxon>
        <taxon>Pucciniales</taxon>
        <taxon>Pucciniaceae</taxon>
        <taxon>Puccinia</taxon>
    </lineage>
</organism>
<protein>
    <submittedName>
        <fullName evidence="2">Uncharacterized protein</fullName>
    </submittedName>
</protein>
<evidence type="ECO:0000313" key="3">
    <source>
        <dbReference type="Proteomes" id="UP000238274"/>
    </source>
</evidence>